<reference evidence="2" key="1">
    <citation type="journal article" date="2014" name="Proc. Natl. Acad. Sci. U.S.A.">
        <title>Extensive sampling of basidiomycete genomes demonstrates inadequacy of the white-rot/brown-rot paradigm for wood decay fungi.</title>
        <authorList>
            <person name="Riley R."/>
            <person name="Salamov A.A."/>
            <person name="Brown D.W."/>
            <person name="Nagy L.G."/>
            <person name="Floudas D."/>
            <person name="Held B.W."/>
            <person name="Levasseur A."/>
            <person name="Lombard V."/>
            <person name="Morin E."/>
            <person name="Otillar R."/>
            <person name="Lindquist E.A."/>
            <person name="Sun H."/>
            <person name="LaButti K.M."/>
            <person name="Schmutz J."/>
            <person name="Jabbour D."/>
            <person name="Luo H."/>
            <person name="Baker S.E."/>
            <person name="Pisabarro A.G."/>
            <person name="Walton J.D."/>
            <person name="Blanchette R.A."/>
            <person name="Henrissat B."/>
            <person name="Martin F."/>
            <person name="Cullen D."/>
            <person name="Hibbett D.S."/>
            <person name="Grigoriev I.V."/>
        </authorList>
    </citation>
    <scope>NUCLEOTIDE SEQUENCE [LARGE SCALE GENOMIC DNA]</scope>
    <source>
        <strain evidence="2">MUCL 33604</strain>
    </source>
</reference>
<accession>A0A067PSV9</accession>
<gene>
    <name evidence="1" type="ORF">JAAARDRAFT_197554</name>
</gene>
<dbReference type="STRING" id="933084.A0A067PSV9"/>
<dbReference type="Proteomes" id="UP000027265">
    <property type="component" value="Unassembled WGS sequence"/>
</dbReference>
<protein>
    <submittedName>
        <fullName evidence="1">Uncharacterized protein</fullName>
    </submittedName>
</protein>
<dbReference type="HOGENOM" id="CLU_1661024_0_0_1"/>
<sequence length="159" mass="17801">MPRSPPCTNSRATFIKVLLFDPSDMDVQCIPLCTVINSSGDQFPCMEHLLQDHPPTQFCDVNIKDEGGTLHHFTITYKCHHGLSQNRALEEVAPQAHNKWHGPLLIMRQGRHLPFISLGGAYYEVLAKRAVKKFLHSVLAELTAAVETGRSEVIMPTEL</sequence>
<evidence type="ECO:0000313" key="1">
    <source>
        <dbReference type="EMBL" id="KDQ53406.1"/>
    </source>
</evidence>
<dbReference type="InParanoid" id="A0A067PSV9"/>
<name>A0A067PSV9_9AGAM</name>
<organism evidence="1 2">
    <name type="scientific">Jaapia argillacea MUCL 33604</name>
    <dbReference type="NCBI Taxonomy" id="933084"/>
    <lineage>
        <taxon>Eukaryota</taxon>
        <taxon>Fungi</taxon>
        <taxon>Dikarya</taxon>
        <taxon>Basidiomycota</taxon>
        <taxon>Agaricomycotina</taxon>
        <taxon>Agaricomycetes</taxon>
        <taxon>Agaricomycetidae</taxon>
        <taxon>Jaapiales</taxon>
        <taxon>Jaapiaceae</taxon>
        <taxon>Jaapia</taxon>
    </lineage>
</organism>
<proteinExistence type="predicted"/>
<dbReference type="EMBL" id="KL197734">
    <property type="protein sequence ID" value="KDQ53406.1"/>
    <property type="molecule type" value="Genomic_DNA"/>
</dbReference>
<keyword evidence="2" id="KW-1185">Reference proteome</keyword>
<evidence type="ECO:0000313" key="2">
    <source>
        <dbReference type="Proteomes" id="UP000027265"/>
    </source>
</evidence>
<dbReference type="AlphaFoldDB" id="A0A067PSV9"/>